<dbReference type="GO" id="GO:0008622">
    <property type="term" value="C:epsilon DNA polymerase complex"/>
    <property type="evidence" value="ECO:0007669"/>
    <property type="project" value="TreeGrafter"/>
</dbReference>
<dbReference type="PANTHER" id="PTHR46172:SF1">
    <property type="entry name" value="DNA POLYMERASE EPSILON SUBUNIT 3"/>
    <property type="match status" value="1"/>
</dbReference>
<evidence type="ECO:0000256" key="4">
    <source>
        <dbReference type="ARBA" id="ARBA00042096"/>
    </source>
</evidence>
<protein>
    <recommendedName>
        <fullName evidence="3">DNA polymerase epsilon subunit D</fullName>
    </recommendedName>
    <alternativeName>
        <fullName evidence="4">DNA polymerase II subunit D</fullName>
    </alternativeName>
</protein>
<comment type="subcellular location">
    <subcellularLocation>
        <location evidence="1">Nucleus</location>
    </subcellularLocation>
</comment>
<evidence type="ECO:0000313" key="5">
    <source>
        <dbReference type="EMBL" id="KAF8473710.1"/>
    </source>
</evidence>
<name>A0A9P5JZN5_9AGAM</name>
<comment type="caution">
    <text evidence="5">The sequence shown here is derived from an EMBL/GenBank/DDBJ whole genome shotgun (WGS) entry which is preliminary data.</text>
</comment>
<dbReference type="GO" id="GO:0031490">
    <property type="term" value="F:chromatin DNA binding"/>
    <property type="evidence" value="ECO:0007669"/>
    <property type="project" value="TreeGrafter"/>
</dbReference>
<dbReference type="EMBL" id="WHVB01000018">
    <property type="protein sequence ID" value="KAF8473710.1"/>
    <property type="molecule type" value="Genomic_DNA"/>
</dbReference>
<reference evidence="5" key="2">
    <citation type="journal article" date="2020" name="Nat. Commun.">
        <title>Large-scale genome sequencing of mycorrhizal fungi provides insights into the early evolution of symbiotic traits.</title>
        <authorList>
            <person name="Miyauchi S."/>
            <person name="Kiss E."/>
            <person name="Kuo A."/>
            <person name="Drula E."/>
            <person name="Kohler A."/>
            <person name="Sanchez-Garcia M."/>
            <person name="Morin E."/>
            <person name="Andreopoulos B."/>
            <person name="Barry K.W."/>
            <person name="Bonito G."/>
            <person name="Buee M."/>
            <person name="Carver A."/>
            <person name="Chen C."/>
            <person name="Cichocki N."/>
            <person name="Clum A."/>
            <person name="Culley D."/>
            <person name="Crous P.W."/>
            <person name="Fauchery L."/>
            <person name="Girlanda M."/>
            <person name="Hayes R.D."/>
            <person name="Keri Z."/>
            <person name="LaButti K."/>
            <person name="Lipzen A."/>
            <person name="Lombard V."/>
            <person name="Magnuson J."/>
            <person name="Maillard F."/>
            <person name="Murat C."/>
            <person name="Nolan M."/>
            <person name="Ohm R.A."/>
            <person name="Pangilinan J."/>
            <person name="Pereira M.F."/>
            <person name="Perotto S."/>
            <person name="Peter M."/>
            <person name="Pfister S."/>
            <person name="Riley R."/>
            <person name="Sitrit Y."/>
            <person name="Stielow J.B."/>
            <person name="Szollosi G."/>
            <person name="Zifcakova L."/>
            <person name="Stursova M."/>
            <person name="Spatafora J.W."/>
            <person name="Tedersoo L."/>
            <person name="Vaario L.M."/>
            <person name="Yamada A."/>
            <person name="Yan M."/>
            <person name="Wang P."/>
            <person name="Xu J."/>
            <person name="Bruns T."/>
            <person name="Baldrian P."/>
            <person name="Vilgalys R."/>
            <person name="Dunand C."/>
            <person name="Henrissat B."/>
            <person name="Grigoriev I.V."/>
            <person name="Hibbett D."/>
            <person name="Nagy L.G."/>
            <person name="Martin F.M."/>
        </authorList>
    </citation>
    <scope>NUCLEOTIDE SEQUENCE</scope>
    <source>
        <strain evidence="5">Prilba</strain>
    </source>
</reference>
<dbReference type="GO" id="GO:0031507">
    <property type="term" value="P:heterochromatin formation"/>
    <property type="evidence" value="ECO:0007669"/>
    <property type="project" value="TreeGrafter"/>
</dbReference>
<evidence type="ECO:0000313" key="6">
    <source>
        <dbReference type="Proteomes" id="UP000759537"/>
    </source>
</evidence>
<dbReference type="GO" id="GO:0006272">
    <property type="term" value="P:leading strand elongation"/>
    <property type="evidence" value="ECO:0007669"/>
    <property type="project" value="TreeGrafter"/>
</dbReference>
<dbReference type="GO" id="GO:0006974">
    <property type="term" value="P:DNA damage response"/>
    <property type="evidence" value="ECO:0007669"/>
    <property type="project" value="TreeGrafter"/>
</dbReference>
<evidence type="ECO:0000256" key="2">
    <source>
        <dbReference type="ARBA" id="ARBA00023242"/>
    </source>
</evidence>
<dbReference type="Proteomes" id="UP000759537">
    <property type="component" value="Unassembled WGS sequence"/>
</dbReference>
<dbReference type="CDD" id="cd22928">
    <property type="entry name" value="HFD_POLE3_DPB4"/>
    <property type="match status" value="1"/>
</dbReference>
<dbReference type="Gene3D" id="1.10.20.10">
    <property type="entry name" value="Histone, subunit A"/>
    <property type="match status" value="1"/>
</dbReference>
<evidence type="ECO:0000256" key="1">
    <source>
        <dbReference type="ARBA" id="ARBA00004123"/>
    </source>
</evidence>
<sequence>MPRKDSANTPTSAQAQYEAVSEGIENFELPWALVTRIVKSAVLATVFINYLGNNTRAHEVSTSKQHKSISASDVFKALELIKFTDLTPPPQAELQGTLKALATPL</sequence>
<dbReference type="GO" id="GO:0046982">
    <property type="term" value="F:protein heterodimerization activity"/>
    <property type="evidence" value="ECO:0007669"/>
    <property type="project" value="InterPro"/>
</dbReference>
<gene>
    <name evidence="5" type="ORF">DFH94DRAFT_763937</name>
</gene>
<dbReference type="AlphaFoldDB" id="A0A9P5JZN5"/>
<dbReference type="GO" id="GO:0008623">
    <property type="term" value="C:CHRAC"/>
    <property type="evidence" value="ECO:0007669"/>
    <property type="project" value="TreeGrafter"/>
</dbReference>
<keyword evidence="6" id="KW-1185">Reference proteome</keyword>
<dbReference type="OrthoDB" id="1707486at2759"/>
<organism evidence="5 6">
    <name type="scientific">Russula ochroleuca</name>
    <dbReference type="NCBI Taxonomy" id="152965"/>
    <lineage>
        <taxon>Eukaryota</taxon>
        <taxon>Fungi</taxon>
        <taxon>Dikarya</taxon>
        <taxon>Basidiomycota</taxon>
        <taxon>Agaricomycotina</taxon>
        <taxon>Agaricomycetes</taxon>
        <taxon>Russulales</taxon>
        <taxon>Russulaceae</taxon>
        <taxon>Russula</taxon>
    </lineage>
</organism>
<proteinExistence type="predicted"/>
<reference evidence="5" key="1">
    <citation type="submission" date="2019-10" db="EMBL/GenBank/DDBJ databases">
        <authorList>
            <consortium name="DOE Joint Genome Institute"/>
            <person name="Kuo A."/>
            <person name="Miyauchi S."/>
            <person name="Kiss E."/>
            <person name="Drula E."/>
            <person name="Kohler A."/>
            <person name="Sanchez-Garcia M."/>
            <person name="Andreopoulos B."/>
            <person name="Barry K.W."/>
            <person name="Bonito G."/>
            <person name="Buee M."/>
            <person name="Carver A."/>
            <person name="Chen C."/>
            <person name="Cichocki N."/>
            <person name="Clum A."/>
            <person name="Culley D."/>
            <person name="Crous P.W."/>
            <person name="Fauchery L."/>
            <person name="Girlanda M."/>
            <person name="Hayes R."/>
            <person name="Keri Z."/>
            <person name="LaButti K."/>
            <person name="Lipzen A."/>
            <person name="Lombard V."/>
            <person name="Magnuson J."/>
            <person name="Maillard F."/>
            <person name="Morin E."/>
            <person name="Murat C."/>
            <person name="Nolan M."/>
            <person name="Ohm R."/>
            <person name="Pangilinan J."/>
            <person name="Pereira M."/>
            <person name="Perotto S."/>
            <person name="Peter M."/>
            <person name="Riley R."/>
            <person name="Sitrit Y."/>
            <person name="Stielow B."/>
            <person name="Szollosi G."/>
            <person name="Zifcakova L."/>
            <person name="Stursova M."/>
            <person name="Spatafora J.W."/>
            <person name="Tedersoo L."/>
            <person name="Vaario L.-M."/>
            <person name="Yamada A."/>
            <person name="Yan M."/>
            <person name="Wang P."/>
            <person name="Xu J."/>
            <person name="Bruns T."/>
            <person name="Baldrian P."/>
            <person name="Vilgalys R."/>
            <person name="Henrissat B."/>
            <person name="Grigoriev I.V."/>
            <person name="Hibbett D."/>
            <person name="Nagy L.G."/>
            <person name="Martin F.M."/>
        </authorList>
    </citation>
    <scope>NUCLEOTIDE SEQUENCE</scope>
    <source>
        <strain evidence="5">Prilba</strain>
    </source>
</reference>
<dbReference type="InterPro" id="IPR009072">
    <property type="entry name" value="Histone-fold"/>
</dbReference>
<dbReference type="InterPro" id="IPR051377">
    <property type="entry name" value="DNA_Pol-Epsilon_Subunit"/>
</dbReference>
<keyword evidence="2" id="KW-0539">Nucleus</keyword>
<dbReference type="SUPFAM" id="SSF47113">
    <property type="entry name" value="Histone-fold"/>
    <property type="match status" value="1"/>
</dbReference>
<dbReference type="PANTHER" id="PTHR46172">
    <property type="entry name" value="DNA POLYMERASE EPSILON SUBUNIT 3"/>
    <property type="match status" value="1"/>
</dbReference>
<accession>A0A9P5JZN5</accession>
<evidence type="ECO:0000256" key="3">
    <source>
        <dbReference type="ARBA" id="ARBA00039775"/>
    </source>
</evidence>